<name>A0AAE1WX47_9LAMI</name>
<dbReference type="Pfam" id="PF00300">
    <property type="entry name" value="His_Phos_1"/>
    <property type="match status" value="1"/>
</dbReference>
<dbReference type="SUPFAM" id="SSF53254">
    <property type="entry name" value="Phosphoglycerate mutase-like"/>
    <property type="match status" value="1"/>
</dbReference>
<dbReference type="EMBL" id="JACGWL010000005">
    <property type="protein sequence ID" value="KAK4401319.1"/>
    <property type="molecule type" value="Genomic_DNA"/>
</dbReference>
<evidence type="ECO:0000313" key="1">
    <source>
        <dbReference type="EMBL" id="KAK4401319.1"/>
    </source>
</evidence>
<reference evidence="1" key="1">
    <citation type="submission" date="2020-06" db="EMBL/GenBank/DDBJ databases">
        <authorList>
            <person name="Li T."/>
            <person name="Hu X."/>
            <person name="Zhang T."/>
            <person name="Song X."/>
            <person name="Zhang H."/>
            <person name="Dai N."/>
            <person name="Sheng W."/>
            <person name="Hou X."/>
            <person name="Wei L."/>
        </authorList>
    </citation>
    <scope>NUCLEOTIDE SEQUENCE</scope>
    <source>
        <strain evidence="1">K16</strain>
        <tissue evidence="1">Leaf</tissue>
    </source>
</reference>
<protein>
    <submittedName>
        <fullName evidence="1">Uncharacterized protein</fullName>
    </submittedName>
</protein>
<dbReference type="Gene3D" id="3.40.50.1240">
    <property type="entry name" value="Phosphoglycerate mutase-like"/>
    <property type="match status" value="1"/>
</dbReference>
<dbReference type="Proteomes" id="UP001289374">
    <property type="component" value="Unassembled WGS sequence"/>
</dbReference>
<proteinExistence type="predicted"/>
<evidence type="ECO:0000313" key="2">
    <source>
        <dbReference type="Proteomes" id="UP001289374"/>
    </source>
</evidence>
<dbReference type="PANTHER" id="PTHR47821">
    <property type="entry name" value="PHOSPHOGLYCERATE MUTASE FAMILY PROTEIN"/>
    <property type="match status" value="1"/>
</dbReference>
<dbReference type="AlphaFoldDB" id="A0AAE1WX47"/>
<sequence>MIVRLRGRSGKRRERDLNLWLVVGGEELKEKEISLENVRICYSPFSRTSHTAKVVASVLDIPFEGSQCKVIPDIRERFFGPSFELKSHDKYPEIWAMDEKDPFMQPEGGESVDDVVTRLTKALAIMESEFQECTVLIVSHGDPLQILQTILSAAKEQATSPANDLMSRIQAIRVPSVLSQHRKFALNTGELRQLV</sequence>
<keyword evidence="2" id="KW-1185">Reference proteome</keyword>
<comment type="caution">
    <text evidence="1">The sequence shown here is derived from an EMBL/GenBank/DDBJ whole genome shotgun (WGS) entry which is preliminary data.</text>
</comment>
<dbReference type="InterPro" id="IPR013078">
    <property type="entry name" value="His_Pase_superF_clade-1"/>
</dbReference>
<reference evidence="1" key="2">
    <citation type="journal article" date="2024" name="Plant">
        <title>Genomic evolution and insights into agronomic trait innovations of Sesamum species.</title>
        <authorList>
            <person name="Miao H."/>
            <person name="Wang L."/>
            <person name="Qu L."/>
            <person name="Liu H."/>
            <person name="Sun Y."/>
            <person name="Le M."/>
            <person name="Wang Q."/>
            <person name="Wei S."/>
            <person name="Zheng Y."/>
            <person name="Lin W."/>
            <person name="Duan Y."/>
            <person name="Cao H."/>
            <person name="Xiong S."/>
            <person name="Wang X."/>
            <person name="Wei L."/>
            <person name="Li C."/>
            <person name="Ma Q."/>
            <person name="Ju M."/>
            <person name="Zhao R."/>
            <person name="Li G."/>
            <person name="Mu C."/>
            <person name="Tian Q."/>
            <person name="Mei H."/>
            <person name="Zhang T."/>
            <person name="Gao T."/>
            <person name="Zhang H."/>
        </authorList>
    </citation>
    <scope>NUCLEOTIDE SEQUENCE</scope>
    <source>
        <strain evidence="1">K16</strain>
    </source>
</reference>
<organism evidence="1 2">
    <name type="scientific">Sesamum angolense</name>
    <dbReference type="NCBI Taxonomy" id="2727404"/>
    <lineage>
        <taxon>Eukaryota</taxon>
        <taxon>Viridiplantae</taxon>
        <taxon>Streptophyta</taxon>
        <taxon>Embryophyta</taxon>
        <taxon>Tracheophyta</taxon>
        <taxon>Spermatophyta</taxon>
        <taxon>Magnoliopsida</taxon>
        <taxon>eudicotyledons</taxon>
        <taxon>Gunneridae</taxon>
        <taxon>Pentapetalae</taxon>
        <taxon>asterids</taxon>
        <taxon>lamiids</taxon>
        <taxon>Lamiales</taxon>
        <taxon>Pedaliaceae</taxon>
        <taxon>Sesamum</taxon>
    </lineage>
</organism>
<accession>A0AAE1WX47</accession>
<gene>
    <name evidence="1" type="ORF">Sango_0872600</name>
</gene>
<dbReference type="InterPro" id="IPR029033">
    <property type="entry name" value="His_PPase_superfam"/>
</dbReference>
<dbReference type="PANTHER" id="PTHR47821:SF2">
    <property type="entry name" value="PHOSPHOGLYCERATE MUTASE FAMILY PROTEIN"/>
    <property type="match status" value="1"/>
</dbReference>